<reference evidence="11 12" key="1">
    <citation type="submission" date="2024-07" db="EMBL/GenBank/DDBJ databases">
        <title>Novosphingobium kalidii RD2P27.</title>
        <authorList>
            <person name="Sun J.-Q."/>
        </authorList>
    </citation>
    <scope>NUCLEOTIDE SEQUENCE [LARGE SCALE GENOMIC DNA]</scope>
    <source>
        <strain evidence="11 12">RD2P27</strain>
    </source>
</reference>
<dbReference type="Gene3D" id="2.40.170.20">
    <property type="entry name" value="TonB-dependent receptor, beta-barrel domain"/>
    <property type="match status" value="1"/>
</dbReference>
<feature type="domain" description="TonB-dependent receptor plug" evidence="10">
    <location>
        <begin position="82"/>
        <end position="191"/>
    </location>
</feature>
<evidence type="ECO:0000256" key="3">
    <source>
        <dbReference type="ARBA" id="ARBA00022452"/>
    </source>
</evidence>
<evidence type="ECO:0000259" key="10">
    <source>
        <dbReference type="Pfam" id="PF07715"/>
    </source>
</evidence>
<feature type="signal peptide" evidence="9">
    <location>
        <begin position="1"/>
        <end position="27"/>
    </location>
</feature>
<evidence type="ECO:0000313" key="11">
    <source>
        <dbReference type="EMBL" id="MET1756365.1"/>
    </source>
</evidence>
<keyword evidence="5 9" id="KW-0732">Signal</keyword>
<dbReference type="InterPro" id="IPR012910">
    <property type="entry name" value="Plug_dom"/>
</dbReference>
<keyword evidence="7 8" id="KW-0998">Cell outer membrane</keyword>
<name>A0ABV2D3B9_9SPHN</name>
<evidence type="ECO:0000256" key="9">
    <source>
        <dbReference type="SAM" id="SignalP"/>
    </source>
</evidence>
<evidence type="ECO:0000256" key="2">
    <source>
        <dbReference type="ARBA" id="ARBA00022448"/>
    </source>
</evidence>
<dbReference type="EMBL" id="JBEWLY010000019">
    <property type="protein sequence ID" value="MET1756365.1"/>
    <property type="molecule type" value="Genomic_DNA"/>
</dbReference>
<sequence>MEKPRSTRYFAATAALAFVFAEAPVFARDAGTSVKSEASDSPAQEADQLEGAEAGALALLDVPLEDLLTLESTSVAKKRQKVAESAAAVYVVTQETISRSSASTIPDLLRLVPGVEVAQLTNGSSAVTIRGFNSKIANSLLVMVDGRSIYNSAASGVFWDQLLLPFADIERIEVVRGPGASLWGANAVNGVINIITKHSSDTLDATATGRAGSRSQEASFTYGSRLSDTLSFRTYGVYRHDNGLLDANGGELSRRWQGLSVGTRMDWQPTIDDAVTLSADYGKGDFDTPFLELRRSPLNPGYDPIAAEGGFKSYNVLGRWTHQQNEKLDWSLQVYHSYLNRREVGFAGVRSKVLDADLGVHWVPNATHDIAVGLGARQLDDESTSTPSVTLTRLANTDRWLSGYVQDDISLIEDKLRLTIGAKLEKNDFTGFEFQPSARVFLKVGKGLALWGAVSRAVRTPSLLERVTQISLTALLPGAPENPLPLPVYPRLNGVPDKKSEILLSYEAGFRADLAEGWSLDVAGYYNDYSRLLALAPTGFQPILSPSIAQPVGLYADFDLGGAADARTWGFEALLKGQIASGWRMEASYSHLNYEVGPDPLSGAPYELVFPLQGSPRHQLGLRSYADLSDNVLLDTQLRHVSELYHGQVPAYTALDARLTYRPRVGLEMSLIGEGLLDDQRLEFIQNLYPTPPSYVPRTVAAEVRLQF</sequence>
<dbReference type="PANTHER" id="PTHR30069:SF29">
    <property type="entry name" value="HEMOGLOBIN AND HEMOGLOBIN-HAPTOGLOBIN-BINDING PROTEIN 1-RELATED"/>
    <property type="match status" value="1"/>
</dbReference>
<keyword evidence="4 8" id="KW-0812">Transmembrane</keyword>
<comment type="caution">
    <text evidence="11">The sequence shown here is derived from an EMBL/GenBank/DDBJ whole genome shotgun (WGS) entry which is preliminary data.</text>
</comment>
<dbReference type="Pfam" id="PF07715">
    <property type="entry name" value="Plug"/>
    <property type="match status" value="1"/>
</dbReference>
<feature type="chain" id="PRO_5046514320" evidence="9">
    <location>
        <begin position="28"/>
        <end position="708"/>
    </location>
</feature>
<organism evidence="11 12">
    <name type="scientific">Novosphingobium kalidii</name>
    <dbReference type="NCBI Taxonomy" id="3230299"/>
    <lineage>
        <taxon>Bacteria</taxon>
        <taxon>Pseudomonadati</taxon>
        <taxon>Pseudomonadota</taxon>
        <taxon>Alphaproteobacteria</taxon>
        <taxon>Sphingomonadales</taxon>
        <taxon>Sphingomonadaceae</taxon>
        <taxon>Novosphingobium</taxon>
    </lineage>
</organism>
<evidence type="ECO:0000256" key="5">
    <source>
        <dbReference type="ARBA" id="ARBA00022729"/>
    </source>
</evidence>
<dbReference type="Proteomes" id="UP001548713">
    <property type="component" value="Unassembled WGS sequence"/>
</dbReference>
<keyword evidence="11" id="KW-0675">Receptor</keyword>
<keyword evidence="6 8" id="KW-0472">Membrane</keyword>
<dbReference type="RefSeq" id="WP_353984853.1">
    <property type="nucleotide sequence ID" value="NZ_JBEWLY010000019.1"/>
</dbReference>
<evidence type="ECO:0000256" key="7">
    <source>
        <dbReference type="ARBA" id="ARBA00023237"/>
    </source>
</evidence>
<dbReference type="CDD" id="cd01347">
    <property type="entry name" value="ligand_gated_channel"/>
    <property type="match status" value="1"/>
</dbReference>
<evidence type="ECO:0000256" key="8">
    <source>
        <dbReference type="PROSITE-ProRule" id="PRU01360"/>
    </source>
</evidence>
<evidence type="ECO:0000256" key="6">
    <source>
        <dbReference type="ARBA" id="ARBA00023136"/>
    </source>
</evidence>
<dbReference type="PROSITE" id="PS52016">
    <property type="entry name" value="TONB_DEPENDENT_REC_3"/>
    <property type="match status" value="1"/>
</dbReference>
<dbReference type="InterPro" id="IPR036942">
    <property type="entry name" value="Beta-barrel_TonB_sf"/>
</dbReference>
<protein>
    <submittedName>
        <fullName evidence="11">TonB-dependent receptor</fullName>
    </submittedName>
</protein>
<keyword evidence="12" id="KW-1185">Reference proteome</keyword>
<keyword evidence="2 8" id="KW-0813">Transport</keyword>
<comment type="subcellular location">
    <subcellularLocation>
        <location evidence="1 8">Cell outer membrane</location>
        <topology evidence="1 8">Multi-pass membrane protein</topology>
    </subcellularLocation>
</comment>
<keyword evidence="3 8" id="KW-1134">Transmembrane beta strand</keyword>
<comment type="similarity">
    <text evidence="8">Belongs to the TonB-dependent receptor family.</text>
</comment>
<dbReference type="InterPro" id="IPR037066">
    <property type="entry name" value="Plug_dom_sf"/>
</dbReference>
<dbReference type="Gene3D" id="2.170.130.10">
    <property type="entry name" value="TonB-dependent receptor, plug domain"/>
    <property type="match status" value="1"/>
</dbReference>
<evidence type="ECO:0000256" key="4">
    <source>
        <dbReference type="ARBA" id="ARBA00022692"/>
    </source>
</evidence>
<accession>A0ABV2D3B9</accession>
<dbReference type="InterPro" id="IPR039426">
    <property type="entry name" value="TonB-dep_rcpt-like"/>
</dbReference>
<dbReference type="SUPFAM" id="SSF56935">
    <property type="entry name" value="Porins"/>
    <property type="match status" value="1"/>
</dbReference>
<evidence type="ECO:0000313" key="12">
    <source>
        <dbReference type="Proteomes" id="UP001548713"/>
    </source>
</evidence>
<evidence type="ECO:0000256" key="1">
    <source>
        <dbReference type="ARBA" id="ARBA00004571"/>
    </source>
</evidence>
<gene>
    <name evidence="11" type="ORF">ABVV53_12990</name>
</gene>
<dbReference type="PANTHER" id="PTHR30069">
    <property type="entry name" value="TONB-DEPENDENT OUTER MEMBRANE RECEPTOR"/>
    <property type="match status" value="1"/>
</dbReference>
<proteinExistence type="inferred from homology"/>